<dbReference type="GO" id="GO:0003700">
    <property type="term" value="F:DNA-binding transcription factor activity"/>
    <property type="evidence" value="ECO:0007669"/>
    <property type="project" value="InterPro"/>
</dbReference>
<name>A0A1I5NHG2_9ACTN</name>
<evidence type="ECO:0000256" key="1">
    <source>
        <dbReference type="ARBA" id="ARBA00023015"/>
    </source>
</evidence>
<dbReference type="SMART" id="SM00345">
    <property type="entry name" value="HTH_GNTR"/>
    <property type="match status" value="1"/>
</dbReference>
<evidence type="ECO:0000256" key="3">
    <source>
        <dbReference type="ARBA" id="ARBA00023163"/>
    </source>
</evidence>
<dbReference type="InterPro" id="IPR000524">
    <property type="entry name" value="Tscrpt_reg_HTH_GntR"/>
</dbReference>
<proteinExistence type="predicted"/>
<dbReference type="Gene3D" id="1.20.120.530">
    <property type="entry name" value="GntR ligand-binding domain-like"/>
    <property type="match status" value="1"/>
</dbReference>
<accession>A0A1I5NHG2</accession>
<feature type="domain" description="HTH gntR-type" evidence="5">
    <location>
        <begin position="44"/>
        <end position="114"/>
    </location>
</feature>
<dbReference type="SUPFAM" id="SSF48008">
    <property type="entry name" value="GntR ligand-binding domain-like"/>
    <property type="match status" value="1"/>
</dbReference>
<dbReference type="PROSITE" id="PS50949">
    <property type="entry name" value="HTH_GNTR"/>
    <property type="match status" value="1"/>
</dbReference>
<dbReference type="Gene3D" id="1.10.10.10">
    <property type="entry name" value="Winged helix-like DNA-binding domain superfamily/Winged helix DNA-binding domain"/>
    <property type="match status" value="1"/>
</dbReference>
<organism evidence="6 7">
    <name type="scientific">Actinomadura madurae</name>
    <dbReference type="NCBI Taxonomy" id="1993"/>
    <lineage>
        <taxon>Bacteria</taxon>
        <taxon>Bacillati</taxon>
        <taxon>Actinomycetota</taxon>
        <taxon>Actinomycetes</taxon>
        <taxon>Streptosporangiales</taxon>
        <taxon>Thermomonosporaceae</taxon>
        <taxon>Actinomadura</taxon>
    </lineage>
</organism>
<keyword evidence="1" id="KW-0805">Transcription regulation</keyword>
<evidence type="ECO:0000313" key="6">
    <source>
        <dbReference type="EMBL" id="SFP21142.1"/>
    </source>
</evidence>
<dbReference type="PANTHER" id="PTHR43537:SF5">
    <property type="entry name" value="UXU OPERON TRANSCRIPTIONAL REGULATOR"/>
    <property type="match status" value="1"/>
</dbReference>
<feature type="region of interest" description="Disordered" evidence="4">
    <location>
        <begin position="1"/>
        <end position="36"/>
    </location>
</feature>
<dbReference type="SMART" id="SM00895">
    <property type="entry name" value="FCD"/>
    <property type="match status" value="1"/>
</dbReference>
<dbReference type="InterPro" id="IPR008920">
    <property type="entry name" value="TF_FadR/GntR_C"/>
</dbReference>
<gene>
    <name evidence="6" type="ORF">SAMN04489713_112158</name>
</gene>
<protein>
    <submittedName>
        <fullName evidence="6">DNA-binding transcriptional regulator, FadR family</fullName>
    </submittedName>
</protein>
<dbReference type="InterPro" id="IPR036388">
    <property type="entry name" value="WH-like_DNA-bd_sf"/>
</dbReference>
<dbReference type="Pfam" id="PF07729">
    <property type="entry name" value="FCD"/>
    <property type="match status" value="1"/>
</dbReference>
<dbReference type="InParanoid" id="A0A1I5NHG2"/>
<dbReference type="EMBL" id="FOVH01000012">
    <property type="protein sequence ID" value="SFP21142.1"/>
    <property type="molecule type" value="Genomic_DNA"/>
</dbReference>
<dbReference type="eggNOG" id="COG2186">
    <property type="taxonomic scope" value="Bacteria"/>
</dbReference>
<dbReference type="InterPro" id="IPR036390">
    <property type="entry name" value="WH_DNA-bd_sf"/>
</dbReference>
<dbReference type="CDD" id="cd07377">
    <property type="entry name" value="WHTH_GntR"/>
    <property type="match status" value="1"/>
</dbReference>
<dbReference type="STRING" id="1993.SAMN04489713_112158"/>
<keyword evidence="3" id="KW-0804">Transcription</keyword>
<keyword evidence="7" id="KW-1185">Reference proteome</keyword>
<evidence type="ECO:0000313" key="7">
    <source>
        <dbReference type="Proteomes" id="UP000183413"/>
    </source>
</evidence>
<evidence type="ECO:0000259" key="5">
    <source>
        <dbReference type="PROSITE" id="PS50949"/>
    </source>
</evidence>
<evidence type="ECO:0000256" key="4">
    <source>
        <dbReference type="SAM" id="MobiDB-lite"/>
    </source>
</evidence>
<dbReference type="PANTHER" id="PTHR43537">
    <property type="entry name" value="TRANSCRIPTIONAL REGULATOR, GNTR FAMILY"/>
    <property type="match status" value="1"/>
</dbReference>
<dbReference type="Pfam" id="PF00392">
    <property type="entry name" value="GntR"/>
    <property type="match status" value="1"/>
</dbReference>
<dbReference type="PRINTS" id="PR00035">
    <property type="entry name" value="HTHGNTR"/>
</dbReference>
<keyword evidence="2 6" id="KW-0238">DNA-binding</keyword>
<dbReference type="SUPFAM" id="SSF46785">
    <property type="entry name" value="Winged helix' DNA-binding domain"/>
    <property type="match status" value="1"/>
</dbReference>
<reference evidence="6 7" key="1">
    <citation type="submission" date="2016-10" db="EMBL/GenBank/DDBJ databases">
        <authorList>
            <person name="de Groot N.N."/>
        </authorList>
    </citation>
    <scope>NUCLEOTIDE SEQUENCE [LARGE SCALE GENOMIC DNA]</scope>
    <source>
        <strain evidence="6 7">DSM 43067</strain>
    </source>
</reference>
<sequence>MYHLTFKRAEPRGAAGMEPAVEPQDLPQTPKGPRSVDVDRVRVPKTAEVIARTIRSQIVHREIPEGAALPSEAELMARFGVSRPSLREAFRILESEQLIAVRRGPRGGARVTRPNVTVASRYLGLLMQVDGVLLSDVFQARALIEPVALRLIAQREDRAAAADRLLAAFDQVALAKAPRRRAEAWLDFFRLLFELAGNKTLQLLHSTLTEVIRHELLDAMTGTTTENDLATRKAVTKAMRLVAAGRADDAATFWRDQMFLLEERVARMHQDKTIVDAMTDGA</sequence>
<evidence type="ECO:0000256" key="2">
    <source>
        <dbReference type="ARBA" id="ARBA00023125"/>
    </source>
</evidence>
<dbReference type="AlphaFoldDB" id="A0A1I5NHG2"/>
<dbReference type="GO" id="GO:0003677">
    <property type="term" value="F:DNA binding"/>
    <property type="evidence" value="ECO:0007669"/>
    <property type="project" value="UniProtKB-KW"/>
</dbReference>
<dbReference type="InterPro" id="IPR011711">
    <property type="entry name" value="GntR_C"/>
</dbReference>
<dbReference type="Proteomes" id="UP000183413">
    <property type="component" value="Unassembled WGS sequence"/>
</dbReference>